<dbReference type="OrthoDB" id="415825at2759"/>
<dbReference type="RefSeq" id="XP_033657637.1">
    <property type="nucleotide sequence ID" value="XM_033792969.1"/>
</dbReference>
<dbReference type="GO" id="GO:0071949">
    <property type="term" value="F:FAD binding"/>
    <property type="evidence" value="ECO:0007669"/>
    <property type="project" value="InterPro"/>
</dbReference>
<dbReference type="InterPro" id="IPR016169">
    <property type="entry name" value="FAD-bd_PCMH_sub2"/>
</dbReference>
<dbReference type="InterPro" id="IPR012951">
    <property type="entry name" value="BBE"/>
</dbReference>
<name>A0A6A6JYI5_WESOR</name>
<comment type="similarity">
    <text evidence="2">Belongs to the oxygen-dependent FAD-linked oxidoreductase family.</text>
</comment>
<dbReference type="GO" id="GO:0016491">
    <property type="term" value="F:oxidoreductase activity"/>
    <property type="evidence" value="ECO:0007669"/>
    <property type="project" value="UniProtKB-KW"/>
</dbReference>
<evidence type="ECO:0000313" key="8">
    <source>
        <dbReference type="EMBL" id="KAF2280099.1"/>
    </source>
</evidence>
<dbReference type="Pfam" id="PF08031">
    <property type="entry name" value="BBE"/>
    <property type="match status" value="1"/>
</dbReference>
<comment type="cofactor">
    <cofactor evidence="1">
        <name>FAD</name>
        <dbReference type="ChEBI" id="CHEBI:57692"/>
    </cofactor>
</comment>
<evidence type="ECO:0000256" key="3">
    <source>
        <dbReference type="ARBA" id="ARBA00022630"/>
    </source>
</evidence>
<protein>
    <submittedName>
        <fullName evidence="8">FAD-binding domain-containing protein</fullName>
    </submittedName>
</protein>
<organism evidence="8 9">
    <name type="scientific">Westerdykella ornata</name>
    <dbReference type="NCBI Taxonomy" id="318751"/>
    <lineage>
        <taxon>Eukaryota</taxon>
        <taxon>Fungi</taxon>
        <taxon>Dikarya</taxon>
        <taxon>Ascomycota</taxon>
        <taxon>Pezizomycotina</taxon>
        <taxon>Dothideomycetes</taxon>
        <taxon>Pleosporomycetidae</taxon>
        <taxon>Pleosporales</taxon>
        <taxon>Sporormiaceae</taxon>
        <taxon>Westerdykella</taxon>
    </lineage>
</organism>
<feature type="domain" description="FAD-binding PCMH-type" evidence="7">
    <location>
        <begin position="60"/>
        <end position="233"/>
    </location>
</feature>
<keyword evidence="9" id="KW-1185">Reference proteome</keyword>
<dbReference type="InterPro" id="IPR050416">
    <property type="entry name" value="FAD-linked_Oxidoreductase"/>
</dbReference>
<dbReference type="SUPFAM" id="SSF56176">
    <property type="entry name" value="FAD-binding/transporter-associated domain-like"/>
    <property type="match status" value="1"/>
</dbReference>
<dbReference type="Proteomes" id="UP000800097">
    <property type="component" value="Unassembled WGS sequence"/>
</dbReference>
<proteinExistence type="inferred from homology"/>
<dbReference type="InterPro" id="IPR006094">
    <property type="entry name" value="Oxid_FAD_bind_N"/>
</dbReference>
<dbReference type="GeneID" id="54546144"/>
<sequence length="495" mass="53254">MGHLTFLLAAVGSLLPFPSAATPLDKRAAVDTCLSKLKVPVLTAGSADYVQALKPFNNRVTFKPAAYAVPKTVEDVQNAVSCGSQNDVKVTAKSGGHSYGSHGLGGEDGHLIVDMRNFNSVTVDQAAQTAVIGTAGRLGNVATALYNQGKQAISHGTCPGVGVGGLSLHGGYGLISRSKGLTLDNILEAQVVLANSSVVTASPTQNPDLFWALRGAGAAFGIVTNFKFKTFNAPESNLVFQYSLSPSSASQLSTIITALQDFTRNSQPPELNMRLFLSAFTTFSGVYYGTRANFDKVMQPLLTKMGIGSGGFAQITEKNTWLNTLTSFSNGPLEQPAVYDTHETFYAKSLMPEYLSPAAIDALSKYWEKNARNLNRAWYLLIDSHGGANSAVSSVAGDATSYAHRNATFKMQFYDRVYNGNYDPSWQSFLNGWIGNITAASPGVQYGMYINYADTGLSKEEAHKAYWLKNYDRLVQVKNVYDPKKLFTGPQLVGS</sequence>
<dbReference type="InterPro" id="IPR006093">
    <property type="entry name" value="Oxy_OxRdtase_FAD_BS"/>
</dbReference>
<dbReference type="InterPro" id="IPR016166">
    <property type="entry name" value="FAD-bd_PCMH"/>
</dbReference>
<dbReference type="InterPro" id="IPR036318">
    <property type="entry name" value="FAD-bd_PCMH-like_sf"/>
</dbReference>
<evidence type="ECO:0000256" key="4">
    <source>
        <dbReference type="ARBA" id="ARBA00022827"/>
    </source>
</evidence>
<feature type="chain" id="PRO_5025385656" evidence="6">
    <location>
        <begin position="22"/>
        <end position="495"/>
    </location>
</feature>
<dbReference type="Pfam" id="PF01565">
    <property type="entry name" value="FAD_binding_4"/>
    <property type="match status" value="1"/>
</dbReference>
<keyword evidence="3" id="KW-0285">Flavoprotein</keyword>
<reference evidence="8" key="1">
    <citation type="journal article" date="2020" name="Stud. Mycol.">
        <title>101 Dothideomycetes genomes: a test case for predicting lifestyles and emergence of pathogens.</title>
        <authorList>
            <person name="Haridas S."/>
            <person name="Albert R."/>
            <person name="Binder M."/>
            <person name="Bloem J."/>
            <person name="Labutti K."/>
            <person name="Salamov A."/>
            <person name="Andreopoulos B."/>
            <person name="Baker S."/>
            <person name="Barry K."/>
            <person name="Bills G."/>
            <person name="Bluhm B."/>
            <person name="Cannon C."/>
            <person name="Castanera R."/>
            <person name="Culley D."/>
            <person name="Daum C."/>
            <person name="Ezra D."/>
            <person name="Gonzalez J."/>
            <person name="Henrissat B."/>
            <person name="Kuo A."/>
            <person name="Liang C."/>
            <person name="Lipzen A."/>
            <person name="Lutzoni F."/>
            <person name="Magnuson J."/>
            <person name="Mondo S."/>
            <person name="Nolan M."/>
            <person name="Ohm R."/>
            <person name="Pangilinan J."/>
            <person name="Park H.-J."/>
            <person name="Ramirez L."/>
            <person name="Alfaro M."/>
            <person name="Sun H."/>
            <person name="Tritt A."/>
            <person name="Yoshinaga Y."/>
            <person name="Zwiers L.-H."/>
            <person name="Turgeon B."/>
            <person name="Goodwin S."/>
            <person name="Spatafora J."/>
            <person name="Crous P."/>
            <person name="Grigoriev I."/>
        </authorList>
    </citation>
    <scope>NUCLEOTIDE SEQUENCE</scope>
    <source>
        <strain evidence="8">CBS 379.55</strain>
    </source>
</reference>
<evidence type="ECO:0000256" key="1">
    <source>
        <dbReference type="ARBA" id="ARBA00001974"/>
    </source>
</evidence>
<keyword evidence="5" id="KW-0560">Oxidoreductase</keyword>
<evidence type="ECO:0000256" key="2">
    <source>
        <dbReference type="ARBA" id="ARBA00005466"/>
    </source>
</evidence>
<dbReference type="EMBL" id="ML986485">
    <property type="protein sequence ID" value="KAF2280099.1"/>
    <property type="molecule type" value="Genomic_DNA"/>
</dbReference>
<keyword evidence="6" id="KW-0732">Signal</keyword>
<accession>A0A6A6JYI5</accession>
<dbReference type="PANTHER" id="PTHR42973:SF39">
    <property type="entry name" value="FAD-BINDING PCMH-TYPE DOMAIN-CONTAINING PROTEIN"/>
    <property type="match status" value="1"/>
</dbReference>
<dbReference type="PANTHER" id="PTHR42973">
    <property type="entry name" value="BINDING OXIDOREDUCTASE, PUTATIVE (AFU_ORTHOLOGUE AFUA_1G17690)-RELATED"/>
    <property type="match status" value="1"/>
</dbReference>
<dbReference type="PROSITE" id="PS51387">
    <property type="entry name" value="FAD_PCMH"/>
    <property type="match status" value="1"/>
</dbReference>
<evidence type="ECO:0000313" key="9">
    <source>
        <dbReference type="Proteomes" id="UP000800097"/>
    </source>
</evidence>
<evidence type="ECO:0000256" key="5">
    <source>
        <dbReference type="ARBA" id="ARBA00023002"/>
    </source>
</evidence>
<keyword evidence="4" id="KW-0274">FAD</keyword>
<dbReference type="Gene3D" id="3.30.465.10">
    <property type="match status" value="1"/>
</dbReference>
<dbReference type="AlphaFoldDB" id="A0A6A6JYI5"/>
<dbReference type="Gene3D" id="3.40.462.20">
    <property type="match status" value="1"/>
</dbReference>
<gene>
    <name evidence="8" type="ORF">EI97DRAFT_110970</name>
</gene>
<feature type="signal peptide" evidence="6">
    <location>
        <begin position="1"/>
        <end position="21"/>
    </location>
</feature>
<evidence type="ECO:0000256" key="6">
    <source>
        <dbReference type="SAM" id="SignalP"/>
    </source>
</evidence>
<evidence type="ECO:0000259" key="7">
    <source>
        <dbReference type="PROSITE" id="PS51387"/>
    </source>
</evidence>
<dbReference type="PROSITE" id="PS00862">
    <property type="entry name" value="OX2_COVAL_FAD"/>
    <property type="match status" value="1"/>
</dbReference>